<dbReference type="EMBL" id="JBEPTQ010000002">
    <property type="protein sequence ID" value="MET4719244.1"/>
    <property type="molecule type" value="Genomic_DNA"/>
</dbReference>
<feature type="compositionally biased region" description="Polar residues" evidence="1">
    <location>
        <begin position="1"/>
        <end position="11"/>
    </location>
</feature>
<proteinExistence type="predicted"/>
<keyword evidence="3" id="KW-1185">Reference proteome</keyword>
<protein>
    <submittedName>
        <fullName evidence="2">Uncharacterized protein</fullName>
    </submittedName>
</protein>
<gene>
    <name evidence="2" type="ORF">ABIF63_003350</name>
</gene>
<sequence length="70" mass="7998">MGNPLSESNARSIAFKSHRDVPERAEGSLPIFTQFEKVLTDKPQYEAAWSRDTRRWPIPPRTESIGIIQS</sequence>
<name>A0ABV2RSM7_BRAJP</name>
<evidence type="ECO:0000313" key="3">
    <source>
        <dbReference type="Proteomes" id="UP001549291"/>
    </source>
</evidence>
<feature type="region of interest" description="Disordered" evidence="1">
    <location>
        <begin position="1"/>
        <end position="21"/>
    </location>
</feature>
<dbReference type="Proteomes" id="UP001549291">
    <property type="component" value="Unassembled WGS sequence"/>
</dbReference>
<comment type="caution">
    <text evidence="2">The sequence shown here is derived from an EMBL/GenBank/DDBJ whole genome shotgun (WGS) entry which is preliminary data.</text>
</comment>
<organism evidence="2 3">
    <name type="scientific">Bradyrhizobium japonicum</name>
    <dbReference type="NCBI Taxonomy" id="375"/>
    <lineage>
        <taxon>Bacteria</taxon>
        <taxon>Pseudomonadati</taxon>
        <taxon>Pseudomonadota</taxon>
        <taxon>Alphaproteobacteria</taxon>
        <taxon>Hyphomicrobiales</taxon>
        <taxon>Nitrobacteraceae</taxon>
        <taxon>Bradyrhizobium</taxon>
    </lineage>
</organism>
<evidence type="ECO:0000313" key="2">
    <source>
        <dbReference type="EMBL" id="MET4719244.1"/>
    </source>
</evidence>
<reference evidence="2 3" key="1">
    <citation type="submission" date="2024-06" db="EMBL/GenBank/DDBJ databases">
        <title>Genomic Encyclopedia of Type Strains, Phase V (KMG-V): Genome sequencing to study the core and pangenomes of soil and plant-associated prokaryotes.</title>
        <authorList>
            <person name="Whitman W."/>
        </authorList>
    </citation>
    <scope>NUCLEOTIDE SEQUENCE [LARGE SCALE GENOMIC DNA]</scope>
    <source>
        <strain evidence="2 3">USDA 160</strain>
    </source>
</reference>
<accession>A0ABV2RSM7</accession>
<evidence type="ECO:0000256" key="1">
    <source>
        <dbReference type="SAM" id="MobiDB-lite"/>
    </source>
</evidence>